<dbReference type="Proteomes" id="UP001652700">
    <property type="component" value="Unplaced"/>
</dbReference>
<proteinExistence type="predicted"/>
<dbReference type="RefSeq" id="XP_050503420.1">
    <property type="nucleotide sequence ID" value="XM_050647463.1"/>
</dbReference>
<organism evidence="2 3">
    <name type="scientific">Diabrotica virgifera virgifera</name>
    <name type="common">western corn rootworm</name>
    <dbReference type="NCBI Taxonomy" id="50390"/>
    <lineage>
        <taxon>Eukaryota</taxon>
        <taxon>Metazoa</taxon>
        <taxon>Ecdysozoa</taxon>
        <taxon>Arthropoda</taxon>
        <taxon>Hexapoda</taxon>
        <taxon>Insecta</taxon>
        <taxon>Pterygota</taxon>
        <taxon>Neoptera</taxon>
        <taxon>Endopterygota</taxon>
        <taxon>Coleoptera</taxon>
        <taxon>Polyphaga</taxon>
        <taxon>Cucujiformia</taxon>
        <taxon>Chrysomeloidea</taxon>
        <taxon>Chrysomelidae</taxon>
        <taxon>Galerucinae</taxon>
        <taxon>Diabroticina</taxon>
        <taxon>Diabroticites</taxon>
        <taxon>Diabrotica</taxon>
    </lineage>
</organism>
<dbReference type="GeneID" id="126878593"/>
<keyword evidence="3" id="KW-1185">Reference proteome</keyword>
<feature type="region of interest" description="Disordered" evidence="1">
    <location>
        <begin position="343"/>
        <end position="367"/>
    </location>
</feature>
<dbReference type="EnsemblMetazoa" id="XM_050641401.1">
    <property type="protein sequence ID" value="XP_050497358.1"/>
    <property type="gene ID" value="LOC126878593"/>
</dbReference>
<reference evidence="2" key="1">
    <citation type="submission" date="2025-05" db="UniProtKB">
        <authorList>
            <consortium name="EnsemblMetazoa"/>
        </authorList>
    </citation>
    <scope>IDENTIFICATION</scope>
</reference>
<dbReference type="RefSeq" id="XP_050497358.1">
    <property type="nucleotide sequence ID" value="XM_050641401.1"/>
</dbReference>
<dbReference type="EnsemblMetazoa" id="XM_050647463.1">
    <property type="protein sequence ID" value="XP_050503420.1"/>
    <property type="gene ID" value="LOC126882498"/>
</dbReference>
<dbReference type="GeneID" id="126882498"/>
<evidence type="ECO:0000256" key="1">
    <source>
        <dbReference type="SAM" id="MobiDB-lite"/>
    </source>
</evidence>
<sequence>MILSKVSFKSAIINGFRKCGLYPFNSENVDYSKCLNQSKISFSSLDQSVNKSEISEISSFNFKEECLSYLESKIENTVLDEFKFQYNQGEKTSIKQAEMLFDVWTKIKCDLNESLPTLSFNSHLPNAEDVMEFPFPEFQHITAESSVIEDNESSLVVDNLELTATGVCNILSEMFPEDNKTQELPEASLDLVEMLPSVINIEQKLEMEKNSEFDTTITSDIKSELKESLEKSSNKINILSNILVIPQPKTNEKSKKREYVSSVLTCERWLADAERKELEKENIIKKKEENKKKREENRQKRVVAQEMKKNLKIYKKQKTEITLENTLKKNEKQKTEIALENTLKENEKQKTESALENTPKENEKQKTEISLENTLKENDYVIVKYDDSFYPGVITKIDSNDYAVSTMVKTLNHWKWPEKKDELIYEKCDVVQTISEPKKINSRGIYDVPEMSNLKKKWC</sequence>
<evidence type="ECO:0000313" key="2">
    <source>
        <dbReference type="EnsemblMetazoa" id="XP_050497358.1"/>
    </source>
</evidence>
<protein>
    <submittedName>
        <fullName evidence="2">Uncharacterized protein</fullName>
    </submittedName>
</protein>
<accession>A0ABM5JHE3</accession>
<evidence type="ECO:0000313" key="3">
    <source>
        <dbReference type="Proteomes" id="UP001652700"/>
    </source>
</evidence>
<name>A0ABM5JHE3_DIAVI</name>